<evidence type="ECO:0000259" key="2">
    <source>
        <dbReference type="PROSITE" id="PS50943"/>
    </source>
</evidence>
<protein>
    <submittedName>
        <fullName evidence="3">DNA-binding transcriptional regulator, XRE-family HTH domain</fullName>
    </submittedName>
</protein>
<accession>A0A1I3UH22</accession>
<organism evidence="3 4">
    <name type="scientific">Parapedobacter indicus</name>
    <dbReference type="NCBI Taxonomy" id="1477437"/>
    <lineage>
        <taxon>Bacteria</taxon>
        <taxon>Pseudomonadati</taxon>
        <taxon>Bacteroidota</taxon>
        <taxon>Sphingobacteriia</taxon>
        <taxon>Sphingobacteriales</taxon>
        <taxon>Sphingobacteriaceae</taxon>
        <taxon>Parapedobacter</taxon>
    </lineage>
</organism>
<dbReference type="PANTHER" id="PTHR46558:SF4">
    <property type="entry name" value="DNA-BIDING PHAGE PROTEIN"/>
    <property type="match status" value="1"/>
</dbReference>
<dbReference type="SUPFAM" id="SSF47413">
    <property type="entry name" value="lambda repressor-like DNA-binding domains"/>
    <property type="match status" value="1"/>
</dbReference>
<dbReference type="EMBL" id="FOQO01000014">
    <property type="protein sequence ID" value="SFJ82212.1"/>
    <property type="molecule type" value="Genomic_DNA"/>
</dbReference>
<evidence type="ECO:0000256" key="1">
    <source>
        <dbReference type="ARBA" id="ARBA00023125"/>
    </source>
</evidence>
<dbReference type="CDD" id="cd00093">
    <property type="entry name" value="HTH_XRE"/>
    <property type="match status" value="1"/>
</dbReference>
<dbReference type="Gene3D" id="1.10.260.40">
    <property type="entry name" value="lambda repressor-like DNA-binding domains"/>
    <property type="match status" value="1"/>
</dbReference>
<dbReference type="SMART" id="SM00530">
    <property type="entry name" value="HTH_XRE"/>
    <property type="match status" value="1"/>
</dbReference>
<dbReference type="Proteomes" id="UP000198670">
    <property type="component" value="Unassembled WGS sequence"/>
</dbReference>
<dbReference type="STRING" id="1477437.SAMN05444682_114153"/>
<keyword evidence="1 3" id="KW-0238">DNA-binding</keyword>
<feature type="domain" description="HTH cro/C1-type" evidence="2">
    <location>
        <begin position="19"/>
        <end position="73"/>
    </location>
</feature>
<evidence type="ECO:0000313" key="3">
    <source>
        <dbReference type="EMBL" id="SFJ82212.1"/>
    </source>
</evidence>
<dbReference type="PANTHER" id="PTHR46558">
    <property type="entry name" value="TRACRIPTIONAL REGULATORY PROTEIN-RELATED-RELATED"/>
    <property type="match status" value="1"/>
</dbReference>
<dbReference type="OrthoDB" id="2902336at2"/>
<dbReference type="Pfam" id="PF01381">
    <property type="entry name" value="HTH_3"/>
    <property type="match status" value="1"/>
</dbReference>
<dbReference type="RefSeq" id="WP_090631751.1">
    <property type="nucleotide sequence ID" value="NZ_FOQO01000014.1"/>
</dbReference>
<dbReference type="InterPro" id="IPR001387">
    <property type="entry name" value="Cro/C1-type_HTH"/>
</dbReference>
<dbReference type="AlphaFoldDB" id="A0A1I3UH22"/>
<evidence type="ECO:0000313" key="4">
    <source>
        <dbReference type="Proteomes" id="UP000198670"/>
    </source>
</evidence>
<keyword evidence="4" id="KW-1185">Reference proteome</keyword>
<dbReference type="PROSITE" id="PS50943">
    <property type="entry name" value="HTH_CROC1"/>
    <property type="match status" value="1"/>
</dbReference>
<reference evidence="3 4" key="1">
    <citation type="submission" date="2016-10" db="EMBL/GenBank/DDBJ databases">
        <authorList>
            <person name="de Groot N.N."/>
        </authorList>
    </citation>
    <scope>NUCLEOTIDE SEQUENCE [LARGE SCALE GENOMIC DNA]</scope>
    <source>
        <strain evidence="3 4">RK1</strain>
    </source>
</reference>
<proteinExistence type="predicted"/>
<dbReference type="InterPro" id="IPR010982">
    <property type="entry name" value="Lambda_DNA-bd_dom_sf"/>
</dbReference>
<name>A0A1I3UH22_9SPHI</name>
<sequence length="112" mass="12813">MDLGGMNFEKYKFELGARIMKARLKKGMTQDQLAKAIGRSQPAITQIESGKSLPGTGTLFKLGKALDTPVNRFFPETVPNRVLGTTIFGLLWVRIRHWWYRRKRNKSAEEES</sequence>
<gene>
    <name evidence="3" type="ORF">SAMN05444682_114153</name>
</gene>
<dbReference type="GO" id="GO:0003677">
    <property type="term" value="F:DNA binding"/>
    <property type="evidence" value="ECO:0007669"/>
    <property type="project" value="UniProtKB-KW"/>
</dbReference>